<dbReference type="RefSeq" id="WP_344901182.1">
    <property type="nucleotide sequence ID" value="NZ_BAABAS010000019.1"/>
</dbReference>
<sequence length="1088" mass="120233">MPGIEVAALRVGGSVVQLAAGRWLAGRTTRDAAGKDLVELIKTGFPDEIKRRRVQRQFEGIADSVAERILTFAGHEFRDLTDNDREAALHEVVRTLEQADLSDDALFAADVDPVKLARGLRSRMSIRRAEFELGEAGARLYQVTLDECCDCLARIIVHLPQFGSRASVEMLGRLSGLSDQIGAVLARLPARTLDAPEGTSDDDEFTRRYLASISESLDTLELFGVRFERFTRPQTTLSVAYISLNVSDEEKRKSRPPAAQAVPISEWRDEAETGAVRVEAVLKNRRLMLLRGEAGGGKSTLLRWLAVTAARGSFSGPLRDWNGCVPFLVKLRSHANGSLPRPEKLIDDVAGNLAGIMPRGWVHRRLAAGRSVLLVDGVDEVTTAQRQAVRQWLKNIVSEFGDIRIVVTSRPAAAGYDWLQAEGFGTAFLEQLGPADVRRLVQHWHTAVRECPDLPCTPERLSSYEARLLARLEAAPNLRTLASSPLLAAMLCALNLDREALPRNRMGLYGAALDMLLETRDSKRGIPSSLERDQKIRILQDIAWHLSTSARVELPKTMVERLVADRLDSMPQVHASPRTVVDELLQRSGVLREPVPGRIDFVHRTVQEYLTAKQAADLGDMDLLVRNAHRDTWRETVIMAAGHANEPLRRDLLTGILARANSEERRARVLKLVAVACLETLPSVPDDLREELDRCLDALIPPRNEVAARFLATAGEPVLAHLPETLDGITSAAASATIQTAWLVNGPGALDVLARYASDTRLLSQDRMAEAWNYFDTDEFADRVLTRYPLSGSLRVGRSPRQLGALAKVPPLAGLIVQTGRIDDFGFLAPHTQTLVHLQLYSDEPMADPALLPSLPALQGLTVEFPGMNDLGFLDALPQLNQLYLADCDGVVDYSPLLRHAELTYLWLTNAIRLGSISALPSLRRLGTLGLNGAHIAEGLEEIRGAAPGLHNVYVSHCDWVTSLRPLTGLPLFELYLEGCRQATDFDAISSLTTLNTLNLSNTRIRNLAPLRPLNQLRRLFLRGCDDITDLRPLADLPKLRVLHLHGTAPDLDWSPLAANRKLEIYILPRQSVRGLEKFKGRLKVTDR</sequence>
<evidence type="ECO:0000313" key="5">
    <source>
        <dbReference type="Proteomes" id="UP001501710"/>
    </source>
</evidence>
<dbReference type="InterPro" id="IPR007111">
    <property type="entry name" value="NACHT_NTPase"/>
</dbReference>
<organism evidence="4 5">
    <name type="scientific">Actinomadura meridiana</name>
    <dbReference type="NCBI Taxonomy" id="559626"/>
    <lineage>
        <taxon>Bacteria</taxon>
        <taxon>Bacillati</taxon>
        <taxon>Actinomycetota</taxon>
        <taxon>Actinomycetes</taxon>
        <taxon>Streptosporangiales</taxon>
        <taxon>Thermomonosporaceae</taxon>
        <taxon>Actinomadura</taxon>
    </lineage>
</organism>
<dbReference type="InterPro" id="IPR001611">
    <property type="entry name" value="Leu-rich_rpt"/>
</dbReference>
<keyword evidence="2" id="KW-0067">ATP-binding</keyword>
<proteinExistence type="predicted"/>
<name>A0ABP8CDJ7_9ACTN</name>
<feature type="domain" description="NACHT" evidence="3">
    <location>
        <begin position="286"/>
        <end position="413"/>
    </location>
</feature>
<dbReference type="SUPFAM" id="SSF52058">
    <property type="entry name" value="L domain-like"/>
    <property type="match status" value="1"/>
</dbReference>
<evidence type="ECO:0000256" key="1">
    <source>
        <dbReference type="ARBA" id="ARBA00022741"/>
    </source>
</evidence>
<comment type="caution">
    <text evidence="4">The sequence shown here is derived from an EMBL/GenBank/DDBJ whole genome shotgun (WGS) entry which is preliminary data.</text>
</comment>
<keyword evidence="1" id="KW-0547">Nucleotide-binding</keyword>
<dbReference type="SUPFAM" id="SSF52540">
    <property type="entry name" value="P-loop containing nucleoside triphosphate hydrolases"/>
    <property type="match status" value="1"/>
</dbReference>
<evidence type="ECO:0000259" key="3">
    <source>
        <dbReference type="PROSITE" id="PS50837"/>
    </source>
</evidence>
<keyword evidence="5" id="KW-1185">Reference proteome</keyword>
<protein>
    <submittedName>
        <fullName evidence="4">NACHT domain-containing protein</fullName>
    </submittedName>
</protein>
<dbReference type="PANTHER" id="PTHR46844:SF1">
    <property type="entry name" value="SLR5058 PROTEIN"/>
    <property type="match status" value="1"/>
</dbReference>
<evidence type="ECO:0000313" key="4">
    <source>
        <dbReference type="EMBL" id="GAA4237978.1"/>
    </source>
</evidence>
<dbReference type="PANTHER" id="PTHR46844">
    <property type="entry name" value="SLR5058 PROTEIN"/>
    <property type="match status" value="1"/>
</dbReference>
<dbReference type="EMBL" id="BAABAS010000019">
    <property type="protein sequence ID" value="GAA4237978.1"/>
    <property type="molecule type" value="Genomic_DNA"/>
</dbReference>
<dbReference type="Gene3D" id="3.40.50.300">
    <property type="entry name" value="P-loop containing nucleotide triphosphate hydrolases"/>
    <property type="match status" value="1"/>
</dbReference>
<dbReference type="InterPro" id="IPR027417">
    <property type="entry name" value="P-loop_NTPase"/>
</dbReference>
<dbReference type="PROSITE" id="PS51450">
    <property type="entry name" value="LRR"/>
    <property type="match status" value="1"/>
</dbReference>
<gene>
    <name evidence="4" type="ORF">GCM10022254_52020</name>
</gene>
<dbReference type="InterPro" id="IPR032675">
    <property type="entry name" value="LRR_dom_sf"/>
</dbReference>
<dbReference type="Proteomes" id="UP001501710">
    <property type="component" value="Unassembled WGS sequence"/>
</dbReference>
<dbReference type="InterPro" id="IPR054547">
    <property type="entry name" value="NNH1"/>
</dbReference>
<evidence type="ECO:0000256" key="2">
    <source>
        <dbReference type="ARBA" id="ARBA00022840"/>
    </source>
</evidence>
<dbReference type="Pfam" id="PF05729">
    <property type="entry name" value="NACHT"/>
    <property type="match status" value="1"/>
</dbReference>
<accession>A0ABP8CDJ7</accession>
<dbReference type="PROSITE" id="PS50837">
    <property type="entry name" value="NACHT"/>
    <property type="match status" value="1"/>
</dbReference>
<dbReference type="Gene3D" id="3.80.10.10">
    <property type="entry name" value="Ribonuclease Inhibitor"/>
    <property type="match status" value="1"/>
</dbReference>
<dbReference type="Pfam" id="PF22733">
    <property type="entry name" value="NNH1"/>
    <property type="match status" value="1"/>
</dbReference>
<reference evidence="5" key="1">
    <citation type="journal article" date="2019" name="Int. J. Syst. Evol. Microbiol.">
        <title>The Global Catalogue of Microorganisms (GCM) 10K type strain sequencing project: providing services to taxonomists for standard genome sequencing and annotation.</title>
        <authorList>
            <consortium name="The Broad Institute Genomics Platform"/>
            <consortium name="The Broad Institute Genome Sequencing Center for Infectious Disease"/>
            <person name="Wu L."/>
            <person name="Ma J."/>
        </authorList>
    </citation>
    <scope>NUCLEOTIDE SEQUENCE [LARGE SCALE GENOMIC DNA]</scope>
    <source>
        <strain evidence="5">JCM 17440</strain>
    </source>
</reference>